<dbReference type="InterPro" id="IPR013561">
    <property type="entry name" value="FilR1_middle_dom"/>
</dbReference>
<dbReference type="Pfam" id="PF08350">
    <property type="entry name" value="FilR1_middle"/>
    <property type="match status" value="1"/>
</dbReference>
<dbReference type="Pfam" id="PF25213">
    <property type="entry name" value="HVO_A0261_N"/>
    <property type="match status" value="1"/>
</dbReference>
<dbReference type="InterPro" id="IPR057527">
    <property type="entry name" value="HVO_A0261-like_N"/>
</dbReference>
<proteinExistence type="predicted"/>
<dbReference type="PATRIC" id="fig|1008153.3.peg.4460"/>
<dbReference type="InterPro" id="IPR036388">
    <property type="entry name" value="WH-like_DNA-bd_sf"/>
</dbReference>
<evidence type="ECO:0000259" key="2">
    <source>
        <dbReference type="Pfam" id="PF25213"/>
    </source>
</evidence>
<dbReference type="Gene3D" id="1.10.10.10">
    <property type="entry name" value="Winged helix-like DNA-binding domain superfamily/Winged helix DNA-binding domain"/>
    <property type="match status" value="1"/>
</dbReference>
<comment type="caution">
    <text evidence="3">The sequence shown here is derived from an EMBL/GenBank/DDBJ whole genome shotgun (WGS) entry which is preliminary data.</text>
</comment>
<dbReference type="RefSeq" id="WP_066385829.1">
    <property type="nucleotide sequence ID" value="NZ_LTAZ01000017.1"/>
</dbReference>
<feature type="domain" description="HVO-A0261-like N-terminal" evidence="2">
    <location>
        <begin position="2"/>
        <end position="84"/>
    </location>
</feature>
<dbReference type="AlphaFoldDB" id="A0A151A900"/>
<dbReference type="OrthoDB" id="330490at2157"/>
<organism evidence="3 4">
    <name type="scientific">Halalkalicoccus paucihalophilus</name>
    <dbReference type="NCBI Taxonomy" id="1008153"/>
    <lineage>
        <taxon>Archaea</taxon>
        <taxon>Methanobacteriati</taxon>
        <taxon>Methanobacteriota</taxon>
        <taxon>Stenosarchaea group</taxon>
        <taxon>Halobacteria</taxon>
        <taxon>Halobacteriales</taxon>
        <taxon>Halococcaceae</taxon>
        <taxon>Halalkalicoccus</taxon>
    </lineage>
</organism>
<accession>A0A151A900</accession>
<evidence type="ECO:0000259" key="1">
    <source>
        <dbReference type="Pfam" id="PF08350"/>
    </source>
</evidence>
<dbReference type="EMBL" id="LTAZ01000017">
    <property type="protein sequence ID" value="KYH24079.1"/>
    <property type="molecule type" value="Genomic_DNA"/>
</dbReference>
<name>A0A151A900_9EURY</name>
<dbReference type="InterPro" id="IPR036390">
    <property type="entry name" value="WH_DNA-bd_sf"/>
</dbReference>
<keyword evidence="4" id="KW-1185">Reference proteome</keyword>
<protein>
    <submittedName>
        <fullName evidence="3">IclR helix-turn-helix domain protein</fullName>
    </submittedName>
</protein>
<evidence type="ECO:0000313" key="3">
    <source>
        <dbReference type="EMBL" id="KYH24079.1"/>
    </source>
</evidence>
<gene>
    <name evidence="3" type="ORF">HAPAU_41580</name>
</gene>
<dbReference type="Proteomes" id="UP000075321">
    <property type="component" value="Unassembled WGS sequence"/>
</dbReference>
<sequence length="270" mass="30157">MDTERLIELIRYAPVLKTLQEGGVADRRELEQQLDVSKSTVHRFTRSLREHGLIERSNGAFVLTTLGEVSIKEITAFETSIETAWRLAPVLEVLSAADVDIDVAAFADATVTVAEPGNPYRPVNRFMSLVSETDRLRGLDPTSINPLHLDEIYERIVTGMKTDVVFRPVVAEELLISNPDRARTAFESGNLTIRTYTDLPFGLTLCDDQIGIGIYGDELGLLRMYVDTDAPAACEWAEEVYTDFRDKATELTKHSELSRLPPVQALDDND</sequence>
<reference evidence="3 4" key="1">
    <citation type="submission" date="2016-02" db="EMBL/GenBank/DDBJ databases">
        <title>Genome sequence of Halalkalicoccus paucihalophilus DSM 24557.</title>
        <authorList>
            <person name="Poehlein A."/>
            <person name="Daniel R."/>
        </authorList>
    </citation>
    <scope>NUCLEOTIDE SEQUENCE [LARGE SCALE GENOMIC DNA]</scope>
    <source>
        <strain evidence="3 4">DSM 24557</strain>
    </source>
</reference>
<dbReference type="SUPFAM" id="SSF46785">
    <property type="entry name" value="Winged helix' DNA-binding domain"/>
    <property type="match status" value="1"/>
</dbReference>
<evidence type="ECO:0000313" key="4">
    <source>
        <dbReference type="Proteomes" id="UP000075321"/>
    </source>
</evidence>
<feature type="domain" description="Methanogenesis regulatory protein FilR1 middle" evidence="1">
    <location>
        <begin position="119"/>
        <end position="246"/>
    </location>
</feature>